<feature type="domain" description="Carbohydrate-binding" evidence="1">
    <location>
        <begin position="35"/>
        <end position="186"/>
    </location>
</feature>
<reference evidence="2" key="1">
    <citation type="submission" date="2018-02" db="EMBL/GenBank/DDBJ databases">
        <authorList>
            <person name="Vasarhelyi B.M."/>
            <person name="Deshmukh S."/>
            <person name="Balint B."/>
            <person name="Kukolya J."/>
        </authorList>
    </citation>
    <scope>NUCLEOTIDE SEQUENCE</scope>
    <source>
        <strain evidence="2">KB22</strain>
    </source>
</reference>
<comment type="caution">
    <text evidence="2">The sequence shown here is derived from an EMBL/GenBank/DDBJ whole genome shotgun (WGS) entry which is preliminary data.</text>
</comment>
<dbReference type="InterPro" id="IPR010502">
    <property type="entry name" value="Carb-bd_dom_fam9"/>
</dbReference>
<keyword evidence="3" id="KW-1185">Reference proteome</keyword>
<dbReference type="EMBL" id="PRDK01000003">
    <property type="protein sequence ID" value="MBE8712830.1"/>
    <property type="molecule type" value="Genomic_DNA"/>
</dbReference>
<dbReference type="SUPFAM" id="SSF49344">
    <property type="entry name" value="CBD9-like"/>
    <property type="match status" value="1"/>
</dbReference>
<evidence type="ECO:0000313" key="3">
    <source>
        <dbReference type="Proteomes" id="UP000616201"/>
    </source>
</evidence>
<dbReference type="AlphaFoldDB" id="A0A928YQA7"/>
<gene>
    <name evidence="2" type="ORF">C4F49_03955</name>
</gene>
<proteinExistence type="predicted"/>
<dbReference type="Proteomes" id="UP000616201">
    <property type="component" value="Unassembled WGS sequence"/>
</dbReference>
<accession>A0A928YQA7</accession>
<name>A0A928YQA7_9SPHI</name>
<evidence type="ECO:0000313" key="2">
    <source>
        <dbReference type="EMBL" id="MBE8712830.1"/>
    </source>
</evidence>
<sequence length="348" mass="40806">MAQQAIAQHSIEQIRAMQSEPLTYSALKVNERITVDGKADEAVWERAAWSSDFVDIRGSQAQKPTYPTKLKMLWDNQYLYIYAELEEPHIWADIDKHDEIIYLNNDFEVFIKPFLQHATYYEIEVNPLNTILDLVMTKPYRFNGEALIHWDLKGLKTAVHNEGTLNNAKDKDKYWSVEIAIPFESILSFGKSKTPPLNSHWQINFSRVQWEHALENGVYQRKKTNGKIVEEDNWVWSPIGIINMHYPERWGYVQFVESLDKPAKLPSTYEIKKLAWNIHYLQQLHFNATKKYADDLKKLNGYEEFIASKLSDYIVDITTDKQLDFYRITLKNRHSDAHFVIDSKGNTN</sequence>
<organism evidence="2 3">
    <name type="scientific">Sphingobacterium hungaricum</name>
    <dbReference type="NCBI Taxonomy" id="2082723"/>
    <lineage>
        <taxon>Bacteria</taxon>
        <taxon>Pseudomonadati</taxon>
        <taxon>Bacteroidota</taxon>
        <taxon>Sphingobacteriia</taxon>
        <taxon>Sphingobacteriales</taxon>
        <taxon>Sphingobacteriaceae</taxon>
        <taxon>Sphingobacterium</taxon>
    </lineage>
</organism>
<dbReference type="RefSeq" id="WP_196937259.1">
    <property type="nucleotide sequence ID" value="NZ_MU158698.1"/>
</dbReference>
<protein>
    <recommendedName>
        <fullName evidence="1">Carbohydrate-binding domain-containing protein</fullName>
    </recommendedName>
</protein>
<dbReference type="GO" id="GO:0030246">
    <property type="term" value="F:carbohydrate binding"/>
    <property type="evidence" value="ECO:0007669"/>
    <property type="project" value="InterPro"/>
</dbReference>
<dbReference type="GO" id="GO:0004553">
    <property type="term" value="F:hydrolase activity, hydrolyzing O-glycosyl compounds"/>
    <property type="evidence" value="ECO:0007669"/>
    <property type="project" value="InterPro"/>
</dbReference>
<dbReference type="PANTHER" id="PTHR35532:SF5">
    <property type="entry name" value="CARBOHYDRATE-BINDING DOMAIN-CONTAINING PROTEIN"/>
    <property type="match status" value="1"/>
</dbReference>
<dbReference type="Pfam" id="PF06452">
    <property type="entry name" value="CBM9_1"/>
    <property type="match status" value="1"/>
</dbReference>
<evidence type="ECO:0000259" key="1">
    <source>
        <dbReference type="Pfam" id="PF06452"/>
    </source>
</evidence>
<dbReference type="CDD" id="cd09620">
    <property type="entry name" value="CBM9_like_3"/>
    <property type="match status" value="1"/>
</dbReference>
<dbReference type="PANTHER" id="PTHR35532">
    <property type="entry name" value="SIMILAR TO POLYHYDROXYALKANOATE DEPOLYMERASE"/>
    <property type="match status" value="1"/>
</dbReference>
<dbReference type="Gene3D" id="2.60.40.1190">
    <property type="match status" value="1"/>
</dbReference>
<dbReference type="GO" id="GO:0016052">
    <property type="term" value="P:carbohydrate catabolic process"/>
    <property type="evidence" value="ECO:0007669"/>
    <property type="project" value="InterPro"/>
</dbReference>